<dbReference type="EMBL" id="ALWO02000021">
    <property type="protein sequence ID" value="EOZ98916.1"/>
    <property type="molecule type" value="Genomic_DNA"/>
</dbReference>
<evidence type="ECO:0008006" key="3">
    <source>
        <dbReference type="Google" id="ProtNLM"/>
    </source>
</evidence>
<gene>
    <name evidence="1" type="ORF">A33Q_0899</name>
</gene>
<accession>S2E343</accession>
<keyword evidence="2" id="KW-1185">Reference proteome</keyword>
<proteinExistence type="predicted"/>
<evidence type="ECO:0000313" key="2">
    <source>
        <dbReference type="Proteomes" id="UP000006073"/>
    </source>
</evidence>
<evidence type="ECO:0000313" key="1">
    <source>
        <dbReference type="EMBL" id="EOZ98916.1"/>
    </source>
</evidence>
<sequence>MTVDQFTISLWSQLQEKLDEIPKNGGNKLQHLQLCFEQTELTIAKLKEFVLKYEFNDEEEEIRFFKEIKPKFESTLFYYAEVFTVESDRPIAGKKVQKQYLLKKQEIVYQFLKSQQHLHNYIKLNRSDSDGQYFLRKNFNHEKRPNGICSSLDERFSTVHSYLVSKIKAYIEVNSYLQKEIKFLGRATAEDSPDDPRLVWTAPKVHLIELIYALKVAGVFNNGSAEIKEIAEGLSRFFPQRLKDYYRTFQEIRIRKKSRTVFLDSLKDNLVQSMEKAESFSDMTYP</sequence>
<dbReference type="RefSeq" id="WP_009035914.1">
    <property type="nucleotide sequence ID" value="NZ_ALWO02000021.1"/>
</dbReference>
<dbReference type="AlphaFoldDB" id="S2E343"/>
<name>S2E343_INDAL</name>
<protein>
    <recommendedName>
        <fullName evidence="3">RteC protein</fullName>
    </recommendedName>
</protein>
<dbReference type="InterPro" id="IPR018534">
    <property type="entry name" value="Tet_reg_excision_RteC"/>
</dbReference>
<dbReference type="STRING" id="1189612.A33Q_0899"/>
<reference evidence="1 2" key="1">
    <citation type="journal article" date="2013" name="Genome Announc.">
        <title>Draft Genome Sequence of Indibacter alkaliphilus Strain LW1T, Isolated from Lonar Lake, a Haloalkaline Lake in the Buldana District of Maharashtra, India.</title>
        <authorList>
            <person name="Singh A."/>
            <person name="Kumar Jangir P."/>
            <person name="Sharma R."/>
            <person name="Singh A."/>
            <person name="Kumar Pinnaka A."/>
            <person name="Shivaji S."/>
        </authorList>
    </citation>
    <scope>NUCLEOTIDE SEQUENCE [LARGE SCALE GENOMIC DNA]</scope>
    <source>
        <strain evidence="2">CCUG 57479 / KCTC 22604 / LW1</strain>
    </source>
</reference>
<dbReference type="eggNOG" id="ENOG502Z9CP">
    <property type="taxonomic scope" value="Bacteria"/>
</dbReference>
<dbReference type="OrthoDB" id="790983at2"/>
<organism evidence="1 2">
    <name type="scientific">Indibacter alkaliphilus (strain CCUG 57479 / KCTC 22604 / LW1)</name>
    <dbReference type="NCBI Taxonomy" id="1189612"/>
    <lineage>
        <taxon>Bacteria</taxon>
        <taxon>Pseudomonadati</taxon>
        <taxon>Bacteroidota</taxon>
        <taxon>Cytophagia</taxon>
        <taxon>Cytophagales</taxon>
        <taxon>Cyclobacteriaceae</taxon>
    </lineage>
</organism>
<comment type="caution">
    <text evidence="1">The sequence shown here is derived from an EMBL/GenBank/DDBJ whole genome shotgun (WGS) entry which is preliminary data.</text>
</comment>
<dbReference type="Proteomes" id="UP000006073">
    <property type="component" value="Unassembled WGS sequence"/>
</dbReference>
<dbReference type="Pfam" id="PF09357">
    <property type="entry name" value="RteC"/>
    <property type="match status" value="1"/>
</dbReference>